<dbReference type="InterPro" id="IPR006694">
    <property type="entry name" value="Fatty_acid_hydroxylase"/>
</dbReference>
<sequence length="282" mass="31722">MSSESIRDTLGPQALPWFAAAFLVLVGIACIEGLVRSLWRPGSYDWRASAASMADALIRRGVDALGLSLAAPAYLWAYQHRLQTLELSTPAAFVLLFLGQEFLYYWYHRAAHRVRWFWASHSVHHSPNQLNLAAALRLGWTGKLTGSGLFFVPLVWLGFPPLAVTAAVALNLIYQFWVHAPWMPRLGPLEWVLNTPTHHKVHHASNREYLDCNYGGVLIVFDRLFGTFVEYRPEIPIRYGLTTPLHSYNPLRIALHGWLELGRDLLGARGLRARLGVLVGPP</sequence>
<name>A0A4R1P6L0_9GAMM</name>
<dbReference type="GO" id="GO:0016020">
    <property type="term" value="C:membrane"/>
    <property type="evidence" value="ECO:0007669"/>
    <property type="project" value="GOC"/>
</dbReference>
<dbReference type="EMBL" id="SMMU01000032">
    <property type="protein sequence ID" value="TCL22429.1"/>
    <property type="molecule type" value="Genomic_DNA"/>
</dbReference>
<feature type="transmembrane region" description="Helical" evidence="7">
    <location>
        <begin position="15"/>
        <end position="35"/>
    </location>
</feature>
<evidence type="ECO:0000256" key="3">
    <source>
        <dbReference type="ARBA" id="ARBA00022989"/>
    </source>
</evidence>
<proteinExistence type="predicted"/>
<dbReference type="AlphaFoldDB" id="A0A4R1P6L0"/>
<evidence type="ECO:0000256" key="7">
    <source>
        <dbReference type="SAM" id="Phobius"/>
    </source>
</evidence>
<protein>
    <submittedName>
        <fullName evidence="9">Sterol desaturase/sphingolipid hydroxylase (Fatty acid hydroxylase superfamily)</fullName>
    </submittedName>
</protein>
<dbReference type="PANTHER" id="PTHR21624:SF1">
    <property type="entry name" value="ALKYLGLYCEROL MONOOXYGENASE"/>
    <property type="match status" value="1"/>
</dbReference>
<dbReference type="RefSeq" id="WP_131299238.1">
    <property type="nucleotide sequence ID" value="NZ_JBHLST010000026.1"/>
</dbReference>
<dbReference type="PANTHER" id="PTHR21624">
    <property type="entry name" value="STEROL DESATURASE-RELATED PROTEIN"/>
    <property type="match status" value="1"/>
</dbReference>
<organism evidence="9 10">
    <name type="scientific">Azotobacter chroococcum</name>
    <dbReference type="NCBI Taxonomy" id="353"/>
    <lineage>
        <taxon>Bacteria</taxon>
        <taxon>Pseudomonadati</taxon>
        <taxon>Pseudomonadota</taxon>
        <taxon>Gammaproteobacteria</taxon>
        <taxon>Pseudomonadales</taxon>
        <taxon>Pseudomonadaceae</taxon>
        <taxon>Azotobacter</taxon>
    </lineage>
</organism>
<feature type="transmembrane region" description="Helical" evidence="7">
    <location>
        <begin position="56"/>
        <end position="77"/>
    </location>
</feature>
<evidence type="ECO:0000313" key="9">
    <source>
        <dbReference type="EMBL" id="TCL22429.1"/>
    </source>
</evidence>
<gene>
    <name evidence="9" type="ORF">EV691_13228</name>
</gene>
<dbReference type="GO" id="GO:0050479">
    <property type="term" value="F:glyceryl-ether monooxygenase activity"/>
    <property type="evidence" value="ECO:0007669"/>
    <property type="project" value="TreeGrafter"/>
</dbReference>
<evidence type="ECO:0000256" key="6">
    <source>
        <dbReference type="ARBA" id="ARBA00023136"/>
    </source>
</evidence>
<keyword evidence="4" id="KW-0560">Oxidoreductase</keyword>
<dbReference type="InterPro" id="IPR051689">
    <property type="entry name" value="Sterol_desaturase/TMEM195"/>
</dbReference>
<evidence type="ECO:0000256" key="1">
    <source>
        <dbReference type="ARBA" id="ARBA00004127"/>
    </source>
</evidence>
<feature type="transmembrane region" description="Helical" evidence="7">
    <location>
        <begin position="89"/>
        <end position="107"/>
    </location>
</feature>
<dbReference type="Pfam" id="PF04116">
    <property type="entry name" value="FA_hydroxylase"/>
    <property type="match status" value="1"/>
</dbReference>
<evidence type="ECO:0000256" key="5">
    <source>
        <dbReference type="ARBA" id="ARBA00023098"/>
    </source>
</evidence>
<dbReference type="GO" id="GO:0005506">
    <property type="term" value="F:iron ion binding"/>
    <property type="evidence" value="ECO:0007669"/>
    <property type="project" value="InterPro"/>
</dbReference>
<evidence type="ECO:0000256" key="2">
    <source>
        <dbReference type="ARBA" id="ARBA00022692"/>
    </source>
</evidence>
<dbReference type="GO" id="GO:0006643">
    <property type="term" value="P:membrane lipid metabolic process"/>
    <property type="evidence" value="ECO:0007669"/>
    <property type="project" value="TreeGrafter"/>
</dbReference>
<keyword evidence="2 7" id="KW-0812">Transmembrane</keyword>
<keyword evidence="5" id="KW-0443">Lipid metabolism</keyword>
<feature type="transmembrane region" description="Helical" evidence="7">
    <location>
        <begin position="149"/>
        <end position="177"/>
    </location>
</feature>
<accession>A0A4R1P6L0</accession>
<feature type="domain" description="Fatty acid hydroxylase" evidence="8">
    <location>
        <begin position="93"/>
        <end position="227"/>
    </location>
</feature>
<comment type="subcellular location">
    <subcellularLocation>
        <location evidence="1">Endomembrane system</location>
        <topology evidence="1">Multi-pass membrane protein</topology>
    </subcellularLocation>
</comment>
<evidence type="ECO:0000256" key="4">
    <source>
        <dbReference type="ARBA" id="ARBA00023002"/>
    </source>
</evidence>
<dbReference type="PROSITE" id="PS51257">
    <property type="entry name" value="PROKAR_LIPOPROTEIN"/>
    <property type="match status" value="1"/>
</dbReference>
<keyword evidence="6 7" id="KW-0472">Membrane</keyword>
<reference evidence="9 10" key="1">
    <citation type="submission" date="2019-03" db="EMBL/GenBank/DDBJ databases">
        <title>Genomic Encyclopedia of Type Strains, Phase IV (KMG-IV): sequencing the most valuable type-strain genomes for metagenomic binning, comparative biology and taxonomic classification.</title>
        <authorList>
            <person name="Goeker M."/>
        </authorList>
    </citation>
    <scope>NUCLEOTIDE SEQUENCE [LARGE SCALE GENOMIC DNA]</scope>
    <source>
        <strain evidence="9 10">DSM 2286</strain>
    </source>
</reference>
<evidence type="ECO:0000259" key="8">
    <source>
        <dbReference type="Pfam" id="PF04116"/>
    </source>
</evidence>
<comment type="caution">
    <text evidence="9">The sequence shown here is derived from an EMBL/GenBank/DDBJ whole genome shotgun (WGS) entry which is preliminary data.</text>
</comment>
<evidence type="ECO:0000313" key="10">
    <source>
        <dbReference type="Proteomes" id="UP000295169"/>
    </source>
</evidence>
<dbReference type="Proteomes" id="UP000295169">
    <property type="component" value="Unassembled WGS sequence"/>
</dbReference>
<dbReference type="GO" id="GO:0012505">
    <property type="term" value="C:endomembrane system"/>
    <property type="evidence" value="ECO:0007669"/>
    <property type="project" value="UniProtKB-SubCell"/>
</dbReference>
<keyword evidence="3 7" id="KW-1133">Transmembrane helix</keyword>
<dbReference type="GO" id="GO:0008610">
    <property type="term" value="P:lipid biosynthetic process"/>
    <property type="evidence" value="ECO:0007669"/>
    <property type="project" value="InterPro"/>
</dbReference>